<dbReference type="EMBL" id="QHLZ01000009">
    <property type="protein sequence ID" value="PXA64690.1"/>
    <property type="molecule type" value="Genomic_DNA"/>
</dbReference>
<evidence type="ECO:0000256" key="5">
    <source>
        <dbReference type="ARBA" id="ARBA00022553"/>
    </source>
</evidence>
<dbReference type="PANTHER" id="PTHR43547:SF10">
    <property type="entry name" value="SENSOR HISTIDINE KINASE DCUS"/>
    <property type="match status" value="1"/>
</dbReference>
<dbReference type="InterPro" id="IPR033463">
    <property type="entry name" value="sCache_3"/>
</dbReference>
<evidence type="ECO:0000256" key="9">
    <source>
        <dbReference type="ARBA" id="ARBA00022777"/>
    </source>
</evidence>
<dbReference type="EC" id="2.7.13.3" evidence="3"/>
<dbReference type="GO" id="GO:0005886">
    <property type="term" value="C:plasma membrane"/>
    <property type="evidence" value="ECO:0007669"/>
    <property type="project" value="UniProtKB-SubCell"/>
</dbReference>
<dbReference type="SMART" id="SM00387">
    <property type="entry name" value="HATPase_c"/>
    <property type="match status" value="1"/>
</dbReference>
<keyword evidence="7" id="KW-0812">Transmembrane</keyword>
<proteinExistence type="predicted"/>
<dbReference type="InterPro" id="IPR029151">
    <property type="entry name" value="Sensor-like_sf"/>
</dbReference>
<dbReference type="Pfam" id="PF14689">
    <property type="entry name" value="SPOB_a"/>
    <property type="match status" value="1"/>
</dbReference>
<keyword evidence="8" id="KW-0547">Nucleotide-binding</keyword>
<evidence type="ECO:0000256" key="10">
    <source>
        <dbReference type="ARBA" id="ARBA00022840"/>
    </source>
</evidence>
<dbReference type="PRINTS" id="PR00344">
    <property type="entry name" value="BCTRLSENSOR"/>
</dbReference>
<protein>
    <recommendedName>
        <fullName evidence="3">histidine kinase</fullName>
        <ecNumber evidence="3">2.7.13.3</ecNumber>
    </recommendedName>
</protein>
<dbReference type="SUPFAM" id="SSF103190">
    <property type="entry name" value="Sensory domain-like"/>
    <property type="match status" value="1"/>
</dbReference>
<accession>A0A2V3DP11</accession>
<keyword evidence="4" id="KW-1003">Cell membrane</keyword>
<dbReference type="PROSITE" id="PS50109">
    <property type="entry name" value="HIS_KIN"/>
    <property type="match status" value="1"/>
</dbReference>
<keyword evidence="12" id="KW-0902">Two-component regulatory system</keyword>
<dbReference type="GO" id="GO:0000155">
    <property type="term" value="F:phosphorelay sensor kinase activity"/>
    <property type="evidence" value="ECO:0007669"/>
    <property type="project" value="InterPro"/>
</dbReference>
<reference evidence="14 15" key="1">
    <citation type="submission" date="2018-05" db="EMBL/GenBank/DDBJ databases">
        <title>Genetic diversity of glacier-inhabiting Cryobacterium bacteria in China and description of Cryobacterium mengkeensis sp. nov. and Arthrobacter glacialis sp. nov.</title>
        <authorList>
            <person name="Liu Q."/>
            <person name="Xin Y.-H."/>
        </authorList>
    </citation>
    <scope>NUCLEOTIDE SEQUENCE [LARGE SCALE GENOMIC DNA]</scope>
    <source>
        <strain evidence="14 15">GP3</strain>
    </source>
</reference>
<comment type="catalytic activity">
    <reaction evidence="1">
        <text>ATP + protein L-histidine = ADP + protein N-phospho-L-histidine.</text>
        <dbReference type="EC" id="2.7.13.3"/>
    </reaction>
</comment>
<dbReference type="Gene3D" id="3.30.450.20">
    <property type="entry name" value="PAS domain"/>
    <property type="match status" value="2"/>
</dbReference>
<keyword evidence="15" id="KW-1185">Reference proteome</keyword>
<keyword evidence="5" id="KW-0597">Phosphoprotein</keyword>
<keyword evidence="13" id="KW-0472">Membrane</keyword>
<dbReference type="InterPro" id="IPR036890">
    <property type="entry name" value="HATPase_C_sf"/>
</dbReference>
<keyword evidence="10" id="KW-0067">ATP-binding</keyword>
<evidence type="ECO:0000256" key="7">
    <source>
        <dbReference type="ARBA" id="ARBA00022692"/>
    </source>
</evidence>
<comment type="subcellular location">
    <subcellularLocation>
        <location evidence="2">Cell membrane</location>
        <topology evidence="2">Multi-pass membrane protein</topology>
    </subcellularLocation>
</comment>
<keyword evidence="11" id="KW-1133">Transmembrane helix</keyword>
<dbReference type="SUPFAM" id="SSF55874">
    <property type="entry name" value="ATPase domain of HSP90 chaperone/DNA topoisomerase II/histidine kinase"/>
    <property type="match status" value="1"/>
</dbReference>
<dbReference type="GO" id="GO:0005524">
    <property type="term" value="F:ATP binding"/>
    <property type="evidence" value="ECO:0007669"/>
    <property type="project" value="UniProtKB-KW"/>
</dbReference>
<dbReference type="OrthoDB" id="9792686at2"/>
<dbReference type="InterPro" id="IPR039506">
    <property type="entry name" value="SPOB_a"/>
</dbReference>
<comment type="caution">
    <text evidence="14">The sequence shown here is derived from an EMBL/GenBank/DDBJ whole genome shotgun (WGS) entry which is preliminary data.</text>
</comment>
<evidence type="ECO:0000256" key="1">
    <source>
        <dbReference type="ARBA" id="ARBA00000085"/>
    </source>
</evidence>
<dbReference type="InterPro" id="IPR003594">
    <property type="entry name" value="HATPase_dom"/>
</dbReference>
<dbReference type="InterPro" id="IPR016120">
    <property type="entry name" value="Sig_transdc_His_kin_SpoOB"/>
</dbReference>
<evidence type="ECO:0000256" key="8">
    <source>
        <dbReference type="ARBA" id="ARBA00022741"/>
    </source>
</evidence>
<evidence type="ECO:0000256" key="12">
    <source>
        <dbReference type="ARBA" id="ARBA00023012"/>
    </source>
</evidence>
<dbReference type="AlphaFoldDB" id="A0A2V3DP11"/>
<evidence type="ECO:0000313" key="14">
    <source>
        <dbReference type="EMBL" id="PXA64690.1"/>
    </source>
</evidence>
<dbReference type="Proteomes" id="UP000246303">
    <property type="component" value="Unassembled WGS sequence"/>
</dbReference>
<name>A0A2V3DP11_9MICC</name>
<evidence type="ECO:0000256" key="2">
    <source>
        <dbReference type="ARBA" id="ARBA00004651"/>
    </source>
</evidence>
<dbReference type="RefSeq" id="WP_110106983.1">
    <property type="nucleotide sequence ID" value="NZ_JACBZZ010000001.1"/>
</dbReference>
<evidence type="ECO:0000256" key="13">
    <source>
        <dbReference type="ARBA" id="ARBA00023136"/>
    </source>
</evidence>
<evidence type="ECO:0000256" key="4">
    <source>
        <dbReference type="ARBA" id="ARBA00022475"/>
    </source>
</evidence>
<evidence type="ECO:0000313" key="15">
    <source>
        <dbReference type="Proteomes" id="UP000246303"/>
    </source>
</evidence>
<organism evidence="14 15">
    <name type="scientific">Arthrobacter psychrochitiniphilus</name>
    <dbReference type="NCBI Taxonomy" id="291045"/>
    <lineage>
        <taxon>Bacteria</taxon>
        <taxon>Bacillati</taxon>
        <taxon>Actinomycetota</taxon>
        <taxon>Actinomycetes</taxon>
        <taxon>Micrococcales</taxon>
        <taxon>Micrococcaceae</taxon>
        <taxon>Arthrobacter</taxon>
    </lineage>
</organism>
<dbReference type="Pfam" id="PF17203">
    <property type="entry name" value="sCache_3_2"/>
    <property type="match status" value="1"/>
</dbReference>
<evidence type="ECO:0000256" key="11">
    <source>
        <dbReference type="ARBA" id="ARBA00022989"/>
    </source>
</evidence>
<dbReference type="SUPFAM" id="SSF55890">
    <property type="entry name" value="Sporulation response regulatory protein Spo0B"/>
    <property type="match status" value="1"/>
</dbReference>
<evidence type="ECO:0000256" key="6">
    <source>
        <dbReference type="ARBA" id="ARBA00022679"/>
    </source>
</evidence>
<evidence type="ECO:0000256" key="3">
    <source>
        <dbReference type="ARBA" id="ARBA00012438"/>
    </source>
</evidence>
<dbReference type="InterPro" id="IPR005467">
    <property type="entry name" value="His_kinase_dom"/>
</dbReference>
<dbReference type="Gene3D" id="1.10.287.130">
    <property type="match status" value="1"/>
</dbReference>
<sequence length="592" mass="62567">MNPQAEPQPLSQTAARKRGPRHIFWQNGGMRRRITLRTQLLLLQMVIVLITVVGTGGVAILTQQHQLRANYQDRMVGVAQSVAENPVIVEAFNTRDPSSIIQPITELISKSSGIAYAVVMNADGIRYSHPDPSKIGKHVSTDAAEVLSGDIFVGTQTGTMGTSWRVKVPIFSAGHAVIGAVSVGVLESDLRNEYLSNATWLFVTIGVAAIFGVVGAAWVTAVIRKRIFGLEPEQIAGLLEEREAILHGVREGVLAVDNRGRIALINDAAVHLLSLGDKPDVVGTLARETLDGSLVELLKDDGAEQSLILSGERVLLVRRDVSKIGGQEIGSILILRDNTDLHALLRDLDGVQGLADGLRAQAHGFANKLHVISGLLELGRVEQAVSYISHERAGGALTRLAGQSGIRELEVAALLLMKQVRADELGIDITIEDASALPALSACASAETLREDLLTIIGNLIDNAVEATGSGGRISVLMAYLAGSGEVSISVSDSGEGIAPELRDRVFASGYSSKAALPGALSTGRGIGLTLVKRIAARHGGVVDIKEGLESTRTGGSSPSGAFGARITVYLPVDPENLVPERLLDAEPVEPA</sequence>
<dbReference type="Pfam" id="PF02518">
    <property type="entry name" value="HATPase_c"/>
    <property type="match status" value="1"/>
</dbReference>
<keyword evidence="9 14" id="KW-0418">Kinase</keyword>
<gene>
    <name evidence="14" type="ORF">CVS29_14155</name>
</gene>
<dbReference type="PANTHER" id="PTHR43547">
    <property type="entry name" value="TWO-COMPONENT HISTIDINE KINASE"/>
    <property type="match status" value="1"/>
</dbReference>
<keyword evidence="6" id="KW-0808">Transferase</keyword>
<dbReference type="InterPro" id="IPR004358">
    <property type="entry name" value="Sig_transdc_His_kin-like_C"/>
</dbReference>
<dbReference type="Gene3D" id="3.30.565.10">
    <property type="entry name" value="Histidine kinase-like ATPase, C-terminal domain"/>
    <property type="match status" value="1"/>
</dbReference>